<proteinExistence type="predicted"/>
<keyword evidence="1" id="KW-0472">Membrane</keyword>
<evidence type="ECO:0000313" key="4">
    <source>
        <dbReference type="Proteomes" id="UP001367922"/>
    </source>
</evidence>
<keyword evidence="1" id="KW-1133">Transmembrane helix</keyword>
<protein>
    <submittedName>
        <fullName evidence="3">Uncharacterized protein</fullName>
    </submittedName>
</protein>
<comment type="caution">
    <text evidence="3">The sequence shown here is derived from an EMBL/GenBank/DDBJ whole genome shotgun (WGS) entry which is preliminary data.</text>
</comment>
<dbReference type="Proteomes" id="UP001367922">
    <property type="component" value="Unassembled WGS sequence"/>
</dbReference>
<evidence type="ECO:0000313" key="3">
    <source>
        <dbReference type="EMBL" id="MEI4830899.1"/>
    </source>
</evidence>
<name>A0ABU8FYA1_9BACI</name>
<gene>
    <name evidence="2" type="ORF">WAX78_05680</name>
    <name evidence="3" type="ORF">WAX78_15725</name>
</gene>
<dbReference type="EMBL" id="JBAWSV010000005">
    <property type="protein sequence ID" value="MEI4830899.1"/>
    <property type="molecule type" value="Genomic_DNA"/>
</dbReference>
<accession>A0ABU8FYA1</accession>
<organism evidence="3 4">
    <name type="scientific">Bacillus yunxiaonensis</name>
    <dbReference type="NCBI Taxonomy" id="3127665"/>
    <lineage>
        <taxon>Bacteria</taxon>
        <taxon>Bacillati</taxon>
        <taxon>Bacillota</taxon>
        <taxon>Bacilli</taxon>
        <taxon>Bacillales</taxon>
        <taxon>Bacillaceae</taxon>
        <taxon>Bacillus</taxon>
    </lineage>
</organism>
<dbReference type="RefSeq" id="WP_336481283.1">
    <property type="nucleotide sequence ID" value="NZ_JBAWSV010000001.1"/>
</dbReference>
<reference evidence="3 4" key="1">
    <citation type="submission" date="2024-01" db="EMBL/GenBank/DDBJ databases">
        <title>Seven novel Bacillus-like species.</title>
        <authorList>
            <person name="Liu G."/>
        </authorList>
    </citation>
    <scope>NUCLEOTIDE SEQUENCE [LARGE SCALE GENOMIC DNA]</scope>
    <source>
        <strain evidence="3 4">FJAT-53711</strain>
    </source>
</reference>
<keyword evidence="1" id="KW-0812">Transmembrane</keyword>
<feature type="transmembrane region" description="Helical" evidence="1">
    <location>
        <begin position="24"/>
        <end position="42"/>
    </location>
</feature>
<sequence length="44" mass="5131">MRGFGVHGGLFCFENVTYGPIEEFLIVLIGLIIIYLSYKFIYKR</sequence>
<dbReference type="EMBL" id="JBAWSV010000001">
    <property type="protein sequence ID" value="MEI4828940.1"/>
    <property type="molecule type" value="Genomic_DNA"/>
</dbReference>
<evidence type="ECO:0000256" key="1">
    <source>
        <dbReference type="SAM" id="Phobius"/>
    </source>
</evidence>
<evidence type="ECO:0000313" key="2">
    <source>
        <dbReference type="EMBL" id="MEI4828940.1"/>
    </source>
</evidence>
<keyword evidence="4" id="KW-1185">Reference proteome</keyword>